<comment type="caution">
    <text evidence="2">The sequence shown here is derived from an EMBL/GenBank/DDBJ whole genome shotgun (WGS) entry which is preliminary data.</text>
</comment>
<feature type="region of interest" description="Disordered" evidence="1">
    <location>
        <begin position="1"/>
        <end position="22"/>
    </location>
</feature>
<reference evidence="2 3" key="1">
    <citation type="journal article" date="2013" name="J. Microbiol.">
        <title>Lysinibacillus chungkukjangi sp. nov., isolated from Chungkukjang, Korean fermented soybean food.</title>
        <authorList>
            <person name="Kim S.J."/>
            <person name="Jang Y.H."/>
            <person name="Hamada M."/>
            <person name="Ahn J.H."/>
            <person name="Weon H.Y."/>
            <person name="Suzuki K."/>
            <person name="Whang K.S."/>
            <person name="Kwon S.W."/>
        </authorList>
    </citation>
    <scope>NUCLEOTIDE SEQUENCE [LARGE SCALE GENOMIC DNA]</scope>
    <source>
        <strain evidence="2 3">MCCC 1A12701</strain>
    </source>
</reference>
<dbReference type="OrthoDB" id="2736320at2"/>
<gene>
    <name evidence="2" type="ORF">EBB45_15440</name>
</gene>
<keyword evidence="3" id="KW-1185">Reference proteome</keyword>
<name>A0A3N9UM97_9BACI</name>
<sequence>MPRKPSQTNEESEEEKIVQLPKNQGDLEDLSRMLASVLDYLSDDENEEIDIEYIFDKTEGLREWWTQYRENNKKVIEEKIKESLSDLSFEELQKIYEQIKES</sequence>
<dbReference type="Proteomes" id="UP000274033">
    <property type="component" value="Unassembled WGS sequence"/>
</dbReference>
<dbReference type="EMBL" id="RRCT01000017">
    <property type="protein sequence ID" value="RQW73642.1"/>
    <property type="molecule type" value="Genomic_DNA"/>
</dbReference>
<evidence type="ECO:0000256" key="1">
    <source>
        <dbReference type="SAM" id="MobiDB-lite"/>
    </source>
</evidence>
<dbReference type="AlphaFoldDB" id="A0A3N9UM97"/>
<accession>A0A3N9UM97</accession>
<evidence type="ECO:0000313" key="2">
    <source>
        <dbReference type="EMBL" id="RQW73642.1"/>
    </source>
</evidence>
<dbReference type="RefSeq" id="WP_124766242.1">
    <property type="nucleotide sequence ID" value="NZ_JAFBDY010000016.1"/>
</dbReference>
<proteinExistence type="predicted"/>
<organism evidence="2 3">
    <name type="scientific">Lysinibacillus composti</name>
    <dbReference type="NCBI Taxonomy" id="720633"/>
    <lineage>
        <taxon>Bacteria</taxon>
        <taxon>Bacillati</taxon>
        <taxon>Bacillota</taxon>
        <taxon>Bacilli</taxon>
        <taxon>Bacillales</taxon>
        <taxon>Bacillaceae</taxon>
        <taxon>Lysinibacillus</taxon>
    </lineage>
</organism>
<evidence type="ECO:0000313" key="3">
    <source>
        <dbReference type="Proteomes" id="UP000274033"/>
    </source>
</evidence>
<protein>
    <submittedName>
        <fullName evidence="2">Uncharacterized protein</fullName>
    </submittedName>
</protein>